<name>A0ABU6Z2X7_9FABA</name>
<evidence type="ECO:0000313" key="1">
    <source>
        <dbReference type="EMBL" id="MED6215939.1"/>
    </source>
</evidence>
<dbReference type="EMBL" id="JASCZI010271866">
    <property type="protein sequence ID" value="MED6215939.1"/>
    <property type="molecule type" value="Genomic_DNA"/>
</dbReference>
<evidence type="ECO:0000313" key="2">
    <source>
        <dbReference type="Proteomes" id="UP001341840"/>
    </source>
</evidence>
<sequence>MAGEFSLSPVTTANHRVGYNFLGDLFPSILPIRGGKLVSIRITFCKIIATSPHNSHLSTNAESSARSKWKSINFRACPKPTSQKYGIKISRHEVGVPPNM</sequence>
<gene>
    <name evidence="1" type="ORF">PIB30_003145</name>
</gene>
<dbReference type="Proteomes" id="UP001341840">
    <property type="component" value="Unassembled WGS sequence"/>
</dbReference>
<accession>A0ABU6Z2X7</accession>
<comment type="caution">
    <text evidence="1">The sequence shown here is derived from an EMBL/GenBank/DDBJ whole genome shotgun (WGS) entry which is preliminary data.</text>
</comment>
<organism evidence="1 2">
    <name type="scientific">Stylosanthes scabra</name>
    <dbReference type="NCBI Taxonomy" id="79078"/>
    <lineage>
        <taxon>Eukaryota</taxon>
        <taxon>Viridiplantae</taxon>
        <taxon>Streptophyta</taxon>
        <taxon>Embryophyta</taxon>
        <taxon>Tracheophyta</taxon>
        <taxon>Spermatophyta</taxon>
        <taxon>Magnoliopsida</taxon>
        <taxon>eudicotyledons</taxon>
        <taxon>Gunneridae</taxon>
        <taxon>Pentapetalae</taxon>
        <taxon>rosids</taxon>
        <taxon>fabids</taxon>
        <taxon>Fabales</taxon>
        <taxon>Fabaceae</taxon>
        <taxon>Papilionoideae</taxon>
        <taxon>50 kb inversion clade</taxon>
        <taxon>dalbergioids sensu lato</taxon>
        <taxon>Dalbergieae</taxon>
        <taxon>Pterocarpus clade</taxon>
        <taxon>Stylosanthes</taxon>
    </lineage>
</organism>
<protein>
    <submittedName>
        <fullName evidence="1">Uncharacterized protein</fullName>
    </submittedName>
</protein>
<proteinExistence type="predicted"/>
<reference evidence="1 2" key="1">
    <citation type="journal article" date="2023" name="Plants (Basel)">
        <title>Bridging the Gap: Combining Genomics and Transcriptomics Approaches to Understand Stylosanthes scabra, an Orphan Legume from the Brazilian Caatinga.</title>
        <authorList>
            <person name="Ferreira-Neto J.R.C."/>
            <person name="da Silva M.D."/>
            <person name="Binneck E."/>
            <person name="de Melo N.F."/>
            <person name="da Silva R.H."/>
            <person name="de Melo A.L.T.M."/>
            <person name="Pandolfi V."/>
            <person name="Bustamante F.O."/>
            <person name="Brasileiro-Vidal A.C."/>
            <person name="Benko-Iseppon A.M."/>
        </authorList>
    </citation>
    <scope>NUCLEOTIDE SEQUENCE [LARGE SCALE GENOMIC DNA]</scope>
    <source>
        <tissue evidence="1">Leaves</tissue>
    </source>
</reference>
<keyword evidence="2" id="KW-1185">Reference proteome</keyword>